<dbReference type="Ensembl" id="ENSCWAT00000024942.1">
    <property type="protein sequence ID" value="ENSCWAP00000023005.1"/>
    <property type="gene ID" value="ENSCWAG00000017536.1"/>
</dbReference>
<accession>A0A8C3YL46</accession>
<feature type="compositionally biased region" description="Basic and acidic residues" evidence="1">
    <location>
        <begin position="375"/>
        <end position="384"/>
    </location>
</feature>
<feature type="region of interest" description="Disordered" evidence="1">
    <location>
        <begin position="368"/>
        <end position="416"/>
    </location>
</feature>
<dbReference type="GO" id="GO:0005743">
    <property type="term" value="C:mitochondrial inner membrane"/>
    <property type="evidence" value="ECO:0007669"/>
    <property type="project" value="UniProtKB-SubCell"/>
</dbReference>
<reference evidence="2" key="1">
    <citation type="submission" date="2025-08" db="UniProtKB">
        <authorList>
            <consortium name="Ensembl"/>
        </authorList>
    </citation>
    <scope>IDENTIFICATION</scope>
</reference>
<dbReference type="GO" id="GO:0042775">
    <property type="term" value="P:mitochondrial ATP synthesis coupled electron transport"/>
    <property type="evidence" value="ECO:0007669"/>
    <property type="project" value="TreeGrafter"/>
</dbReference>
<evidence type="ECO:0000313" key="2">
    <source>
        <dbReference type="Ensembl" id="ENSCWAP00000023005.1"/>
    </source>
</evidence>
<organism evidence="2 3">
    <name type="scientific">Catagonus wagneri</name>
    <name type="common">Chacoan peccary</name>
    <dbReference type="NCBI Taxonomy" id="51154"/>
    <lineage>
        <taxon>Eukaryota</taxon>
        <taxon>Metazoa</taxon>
        <taxon>Chordata</taxon>
        <taxon>Craniata</taxon>
        <taxon>Vertebrata</taxon>
        <taxon>Euteleostomi</taxon>
        <taxon>Mammalia</taxon>
        <taxon>Eutheria</taxon>
        <taxon>Laurasiatheria</taxon>
        <taxon>Artiodactyla</taxon>
        <taxon>Suina</taxon>
        <taxon>Tayassuidae</taxon>
        <taxon>Catagonus</taxon>
    </lineage>
</organism>
<feature type="compositionally biased region" description="Pro residues" evidence="1">
    <location>
        <begin position="291"/>
        <end position="301"/>
    </location>
</feature>
<dbReference type="PANTHER" id="PTHR17117:SF3">
    <property type="entry name" value="NADH DEHYDROGENASE [UBIQUINONE] FLAVOPROTEIN 3, MITOCHONDRIAL"/>
    <property type="match status" value="1"/>
</dbReference>
<evidence type="ECO:0008006" key="4">
    <source>
        <dbReference type="Google" id="ProtNLM"/>
    </source>
</evidence>
<dbReference type="InterPro" id="IPR026193">
    <property type="entry name" value="NDUFV3"/>
</dbReference>
<dbReference type="PANTHER" id="PTHR17117">
    <property type="entry name" value="NADH-UBIQUINONE OXIDOREDUCTASE"/>
    <property type="match status" value="1"/>
</dbReference>
<keyword evidence="3" id="KW-1185">Reference proteome</keyword>
<sequence>MAASLLLRQGRARALKTVLLEGGLFRGLAPAVSLSAESGRNGKELPPNPKKQSPPKNVVEPRERGKRLAAPAAPEGSRVLPSAASSPAAARRPRTPASPGPGDGTPLTDRGRPRFLSSKTLVEFPQKVVSPFGKRGSDPAAPQASRAGAGDASSSSSSSSDSESDDEEGGGSAAARPVESTGKRGAPKAEAPRSLAGGAPPTGGSAEERVDPAPAGRPRQAKRKGVSGAAADGKDTKPKPAAPGSRGGQGVTKQSEAQSQKIARSEETDKESQKPLEVKKTLRDPTKSGLPTPPSGGPAPVQPAETPAGRQLPATPPETREGRSGERVPEPGGGVASPLLSREHLGRQAAEGVSKAKGEILEDLPVQARKAVPAGDKDMLEEKTVLTPAGEGEVTGDPAPRTDDTQGTCGRAEEPWQGAVLGSVMAVGLRGVP</sequence>
<reference evidence="2" key="2">
    <citation type="submission" date="2025-09" db="UniProtKB">
        <authorList>
            <consortium name="Ensembl"/>
        </authorList>
    </citation>
    <scope>IDENTIFICATION</scope>
</reference>
<feature type="compositionally biased region" description="Low complexity" evidence="1">
    <location>
        <begin position="81"/>
        <end position="90"/>
    </location>
</feature>
<feature type="compositionally biased region" description="Basic and acidic residues" evidence="1">
    <location>
        <begin position="318"/>
        <end position="329"/>
    </location>
</feature>
<dbReference type="AlphaFoldDB" id="A0A8C3YL46"/>
<proteinExistence type="predicted"/>
<dbReference type="Proteomes" id="UP000694540">
    <property type="component" value="Unplaced"/>
</dbReference>
<evidence type="ECO:0000256" key="1">
    <source>
        <dbReference type="SAM" id="MobiDB-lite"/>
    </source>
</evidence>
<protein>
    <recommendedName>
        <fullName evidence="4">NADH dehydrogenase [ubiquinone] flavoprotein 3, mitochondrial</fullName>
    </recommendedName>
</protein>
<dbReference type="GeneTree" id="ENSGT00390000012196"/>
<feature type="compositionally biased region" description="Low complexity" evidence="1">
    <location>
        <begin position="144"/>
        <end position="161"/>
    </location>
</feature>
<dbReference type="GO" id="GO:0045271">
    <property type="term" value="C:respiratory chain complex I"/>
    <property type="evidence" value="ECO:0007669"/>
    <property type="project" value="InterPro"/>
</dbReference>
<feature type="compositionally biased region" description="Basic and acidic residues" evidence="1">
    <location>
        <begin position="263"/>
        <end position="286"/>
    </location>
</feature>
<feature type="region of interest" description="Disordered" evidence="1">
    <location>
        <begin position="37"/>
        <end position="355"/>
    </location>
</feature>
<feature type="compositionally biased region" description="Polar residues" evidence="1">
    <location>
        <begin position="251"/>
        <end position="262"/>
    </location>
</feature>
<evidence type="ECO:0000313" key="3">
    <source>
        <dbReference type="Proteomes" id="UP000694540"/>
    </source>
</evidence>
<name>A0A8C3YL46_9CETA</name>